<protein>
    <submittedName>
        <fullName evidence="1">Uncharacterized protein</fullName>
    </submittedName>
</protein>
<keyword evidence="2" id="KW-1185">Reference proteome</keyword>
<proteinExistence type="predicted"/>
<reference evidence="1 2" key="1">
    <citation type="submission" date="2018-02" db="EMBL/GenBank/DDBJ databases">
        <title>Discovery of a pederin family compound in a non-symbiotic bloom-forming cyanobacterium.</title>
        <authorList>
            <person name="Kust A."/>
            <person name="Mares J."/>
            <person name="Jokela J."/>
            <person name="Urajova P."/>
            <person name="Hajek J."/>
            <person name="Saurav K."/>
            <person name="Voracova K."/>
            <person name="Fewer D.P."/>
            <person name="Haapaniemi E."/>
            <person name="Permi P."/>
            <person name="Rehakova K."/>
            <person name="Sivonen K."/>
            <person name="Hrouzek P."/>
        </authorList>
    </citation>
    <scope>NUCLEOTIDE SEQUENCE [LARGE SCALE GENOMIC DNA]</scope>
    <source>
        <strain evidence="1 2">CHARLIE-1</strain>
    </source>
</reference>
<organism evidence="1 2">
    <name type="scientific">Cuspidothrix issatschenkoi CHARLIE-1</name>
    <dbReference type="NCBI Taxonomy" id="2052836"/>
    <lineage>
        <taxon>Bacteria</taxon>
        <taxon>Bacillati</taxon>
        <taxon>Cyanobacteriota</taxon>
        <taxon>Cyanophyceae</taxon>
        <taxon>Nostocales</taxon>
        <taxon>Aphanizomenonaceae</taxon>
        <taxon>Cuspidothrix</taxon>
    </lineage>
</organism>
<dbReference type="AlphaFoldDB" id="A0A2S6CZT5"/>
<dbReference type="Proteomes" id="UP000239589">
    <property type="component" value="Unassembled WGS sequence"/>
</dbReference>
<evidence type="ECO:0000313" key="1">
    <source>
        <dbReference type="EMBL" id="PPJ65256.1"/>
    </source>
</evidence>
<accession>A0A2S6CZT5</accession>
<evidence type="ECO:0000313" key="2">
    <source>
        <dbReference type="Proteomes" id="UP000239589"/>
    </source>
</evidence>
<gene>
    <name evidence="1" type="ORF">CUN59_00375</name>
</gene>
<dbReference type="RefSeq" id="WP_104385972.1">
    <property type="nucleotide sequence ID" value="NZ_PGEM01000003.1"/>
</dbReference>
<name>A0A2S6CZT5_9CYAN</name>
<comment type="caution">
    <text evidence="1">The sequence shown here is derived from an EMBL/GenBank/DDBJ whole genome shotgun (WGS) entry which is preliminary data.</text>
</comment>
<sequence>MAKKISKAEAWQLFKKGLAVGDVEKLTATPRRTLYNWFASYEKEYGLDSKKEEEEEVKRVKQDIKQVQILTENQVKTELEGIDFDSGWVDFATRKALEGCLVNGAIAQRLSDLMHLEISKSEPNYKNISCISTALNTHYRLQHLFGMFHLLDVNKAVQLLQNAGYTVVASVE</sequence>
<dbReference type="EMBL" id="PGEM01000003">
    <property type="protein sequence ID" value="PPJ65256.1"/>
    <property type="molecule type" value="Genomic_DNA"/>
</dbReference>